<evidence type="ECO:0000256" key="1">
    <source>
        <dbReference type="SAM" id="MobiDB-lite"/>
    </source>
</evidence>
<dbReference type="RefSeq" id="WP_249914135.1">
    <property type="nucleotide sequence ID" value="NZ_JAMGBB010000001.1"/>
</dbReference>
<comment type="caution">
    <text evidence="3">The sequence shown here is derived from an EMBL/GenBank/DDBJ whole genome shotgun (WGS) entry which is preliminary data.</text>
</comment>
<feature type="transmembrane region" description="Helical" evidence="2">
    <location>
        <begin position="12"/>
        <end position="29"/>
    </location>
</feature>
<evidence type="ECO:0000256" key="2">
    <source>
        <dbReference type="SAM" id="Phobius"/>
    </source>
</evidence>
<keyword evidence="2" id="KW-1133">Transmembrane helix</keyword>
<reference evidence="3" key="1">
    <citation type="submission" date="2022-05" db="EMBL/GenBank/DDBJ databases">
        <authorList>
            <person name="Jo J.-H."/>
            <person name="Im W.-T."/>
        </authorList>
    </citation>
    <scope>NUCLEOTIDE SEQUENCE</scope>
    <source>
        <strain evidence="3">RB56-2</strain>
    </source>
</reference>
<gene>
    <name evidence="3" type="ORF">LZ518_00645</name>
</gene>
<evidence type="ECO:0000313" key="4">
    <source>
        <dbReference type="Proteomes" id="UP001165383"/>
    </source>
</evidence>
<feature type="transmembrane region" description="Helical" evidence="2">
    <location>
        <begin position="35"/>
        <end position="53"/>
    </location>
</feature>
<organism evidence="3 4">
    <name type="scientific">Sphingomonas brevis</name>
    <dbReference type="NCBI Taxonomy" id="2908206"/>
    <lineage>
        <taxon>Bacteria</taxon>
        <taxon>Pseudomonadati</taxon>
        <taxon>Pseudomonadota</taxon>
        <taxon>Alphaproteobacteria</taxon>
        <taxon>Sphingomonadales</taxon>
        <taxon>Sphingomonadaceae</taxon>
        <taxon>Sphingomonas</taxon>
    </lineage>
</organism>
<evidence type="ECO:0000313" key="3">
    <source>
        <dbReference type="EMBL" id="MCL6739652.1"/>
    </source>
</evidence>
<keyword evidence="4" id="KW-1185">Reference proteome</keyword>
<name>A0ABT0S5I6_9SPHN</name>
<sequence length="208" mass="22649">MQSYYPSRTRIFFEVLCAFAMVTSCVGAWRQTGASALLIAAAVAALYGLVHLFDMRRPKPAEAVEPQRIDFEPETLDVVVPMVAVEEPPTVDPVVAEAEVVDISVAARTGSGRRSGGSRKTGGRRTKAPKAEKAAEVAPVVQEDAPVEEFDALPPLAAEPELAEVGFEEDEFVFPADDEPAPQQIQPLFEPEPFVRMPRQGFGRRGRL</sequence>
<proteinExistence type="predicted"/>
<feature type="region of interest" description="Disordered" evidence="1">
    <location>
        <begin position="177"/>
        <end position="208"/>
    </location>
</feature>
<accession>A0ABT0S5I6</accession>
<keyword evidence="2" id="KW-0812">Transmembrane</keyword>
<feature type="region of interest" description="Disordered" evidence="1">
    <location>
        <begin position="107"/>
        <end position="139"/>
    </location>
</feature>
<keyword evidence="2" id="KW-0472">Membrane</keyword>
<dbReference type="EMBL" id="JAMGBB010000001">
    <property type="protein sequence ID" value="MCL6739652.1"/>
    <property type="molecule type" value="Genomic_DNA"/>
</dbReference>
<dbReference type="Proteomes" id="UP001165383">
    <property type="component" value="Unassembled WGS sequence"/>
</dbReference>
<evidence type="ECO:0008006" key="5">
    <source>
        <dbReference type="Google" id="ProtNLM"/>
    </source>
</evidence>
<protein>
    <recommendedName>
        <fullName evidence="5">Energy transducer TonB</fullName>
    </recommendedName>
</protein>